<name>W6Z3A3_COCMI</name>
<feature type="transmembrane region" description="Helical" evidence="2">
    <location>
        <begin position="159"/>
        <end position="178"/>
    </location>
</feature>
<reference evidence="3 4" key="1">
    <citation type="journal article" date="2013" name="PLoS Genet.">
        <title>Comparative genome structure, secondary metabolite, and effector coding capacity across Cochliobolus pathogens.</title>
        <authorList>
            <person name="Condon B.J."/>
            <person name="Leng Y."/>
            <person name="Wu D."/>
            <person name="Bushley K.E."/>
            <person name="Ohm R.A."/>
            <person name="Otillar R."/>
            <person name="Martin J."/>
            <person name="Schackwitz W."/>
            <person name="Grimwood J."/>
            <person name="MohdZainudin N."/>
            <person name="Xue C."/>
            <person name="Wang R."/>
            <person name="Manning V.A."/>
            <person name="Dhillon B."/>
            <person name="Tu Z.J."/>
            <person name="Steffenson B.J."/>
            <person name="Salamov A."/>
            <person name="Sun H."/>
            <person name="Lowry S."/>
            <person name="LaButti K."/>
            <person name="Han J."/>
            <person name="Copeland A."/>
            <person name="Lindquist E."/>
            <person name="Barry K."/>
            <person name="Schmutz J."/>
            <person name="Baker S.E."/>
            <person name="Ciuffetti L.M."/>
            <person name="Grigoriev I.V."/>
            <person name="Zhong S."/>
            <person name="Turgeon B.G."/>
        </authorList>
    </citation>
    <scope>NUCLEOTIDE SEQUENCE [LARGE SCALE GENOMIC DNA]</scope>
    <source>
        <strain evidence="3 4">ATCC 44560</strain>
    </source>
</reference>
<dbReference type="EMBL" id="KI964009">
    <property type="protein sequence ID" value="EUC44188.1"/>
    <property type="molecule type" value="Genomic_DNA"/>
</dbReference>
<gene>
    <name evidence="3" type="ORF">COCMIDRAFT_27420</name>
</gene>
<dbReference type="OrthoDB" id="10302652at2759"/>
<accession>W6Z3A3</accession>
<evidence type="ECO:0000256" key="1">
    <source>
        <dbReference type="SAM" id="MobiDB-lite"/>
    </source>
</evidence>
<dbReference type="AlphaFoldDB" id="W6Z3A3"/>
<feature type="transmembrane region" description="Helical" evidence="2">
    <location>
        <begin position="125"/>
        <end position="147"/>
    </location>
</feature>
<keyword evidence="2" id="KW-1133">Transmembrane helix</keyword>
<dbReference type="KEGG" id="bor:COCMIDRAFT_27420"/>
<feature type="compositionally biased region" description="Basic and acidic residues" evidence="1">
    <location>
        <begin position="301"/>
        <end position="320"/>
    </location>
</feature>
<dbReference type="RefSeq" id="XP_007689263.1">
    <property type="nucleotide sequence ID" value="XM_007691073.1"/>
</dbReference>
<evidence type="ECO:0000256" key="2">
    <source>
        <dbReference type="SAM" id="Phobius"/>
    </source>
</evidence>
<evidence type="ECO:0000313" key="3">
    <source>
        <dbReference type="EMBL" id="EUC44188.1"/>
    </source>
</evidence>
<dbReference type="HOGENOM" id="CLU_799220_0_0_1"/>
<proteinExistence type="predicted"/>
<keyword evidence="4" id="KW-1185">Reference proteome</keyword>
<dbReference type="GeneID" id="19121118"/>
<organism evidence="3 4">
    <name type="scientific">Bipolaris oryzae ATCC 44560</name>
    <dbReference type="NCBI Taxonomy" id="930090"/>
    <lineage>
        <taxon>Eukaryota</taxon>
        <taxon>Fungi</taxon>
        <taxon>Dikarya</taxon>
        <taxon>Ascomycota</taxon>
        <taxon>Pezizomycotina</taxon>
        <taxon>Dothideomycetes</taxon>
        <taxon>Pleosporomycetidae</taxon>
        <taxon>Pleosporales</taxon>
        <taxon>Pleosporineae</taxon>
        <taxon>Pleosporaceae</taxon>
        <taxon>Bipolaris</taxon>
    </lineage>
</organism>
<feature type="region of interest" description="Disordered" evidence="1">
    <location>
        <begin position="295"/>
        <end position="329"/>
    </location>
</feature>
<dbReference type="Proteomes" id="UP000054032">
    <property type="component" value="Unassembled WGS sequence"/>
</dbReference>
<evidence type="ECO:0000313" key="4">
    <source>
        <dbReference type="Proteomes" id="UP000054032"/>
    </source>
</evidence>
<sequence>MPYARRPLCLPAPTPDARASQAPSRDPPTAAAWLLPPACLPTLLATATTTSTTTVYVRRVCLRLKWRPPRLHEWGSRRRPWGGQGKRSFYFQTLPSAFACCCCYCPRRRMPNHHTRALTHARGGLFLTCLVSSCQIIIILVPFPSMGSRDPTVLPLLPWPLYAVAVVSIPAPSTIACWPRPCYSNAPCDLHFAPAACTHNPRPQITARTRRGPIGRVTDPFSHSFAACCVWCVRVCVCAPCPRVQFTAASRPFEQLHHSAAPPSAPPLAAAAGESRKTLAPNVAYGDWPMHARIPPTAMYRTRDRPRDARHGNAPREQRHGRPGPIAADRPWDVASYLLLRAPSAEP</sequence>
<keyword evidence="2" id="KW-0812">Transmembrane</keyword>
<protein>
    <submittedName>
        <fullName evidence="3">Uncharacterized protein</fullName>
    </submittedName>
</protein>
<keyword evidence="2" id="KW-0472">Membrane</keyword>